<dbReference type="InterPro" id="IPR008969">
    <property type="entry name" value="CarboxyPept-like_regulatory"/>
</dbReference>
<dbReference type="SUPFAM" id="SSF56935">
    <property type="entry name" value="Porins"/>
    <property type="match status" value="1"/>
</dbReference>
<dbReference type="EMBL" id="JAHESD010000080">
    <property type="protein sequence ID" value="MBT1706054.1"/>
    <property type="molecule type" value="Genomic_DNA"/>
</dbReference>
<dbReference type="RefSeq" id="WP_254156803.1">
    <property type="nucleotide sequence ID" value="NZ_JAHESD010000080.1"/>
</dbReference>
<keyword evidence="4" id="KW-1185">Reference proteome</keyword>
<protein>
    <submittedName>
        <fullName evidence="3">Outer membrane beta-barrel protein</fullName>
    </submittedName>
</protein>
<feature type="domain" description="Outer membrane protein beta-barrel" evidence="2">
    <location>
        <begin position="456"/>
        <end position="906"/>
    </location>
</feature>
<feature type="chain" id="PRO_5045403427" evidence="1">
    <location>
        <begin position="20"/>
        <end position="928"/>
    </location>
</feature>
<sequence>MRSFLLLAMLCLAVTTLTAQKISVKGHLVDTLNAPMPSATILLLNPKDSSLVNFKVTDAKGFFEIKNLAINVYLVKVMYIGFKTYLQKIEAEPNSTEIDLGKIKMQPANNELEAIEIEADRAPVTVKRDTIEFNAGSFKTKENAVVEDLLKKLPGVEVDSEGNIRAQGEQVQKITVDEKEFFGTDPKLATRNLPAEAVNKVQLFDTKSDQAAFSGIDDGKRLKTINLELKEEKRKGAFGTFKGGVGTDDRFQVQASVNKFSKTKQFSFLGMANNVNELGFSITDYMNFTGGSQQLMRGGPIRIEVNNGNQDGVPLDFGNRANGIMSTYAGGLNFNNEFNSKTEVRGSYFFNYLDHNTNQTTVRENFLPDGAFRFNQSSAHYNANINHRANVILDHKFDSANSLKLTTTITYNETETNSRSISNNLNEENIVTNGSERLSLAKGINVTLNTSLLWRHRFARKGRTLSANLQYGLTSADRNGKLDARNTYYEQQQPTDVINQVNEQQNMANNYSSTVSYTEPLGNRKYLEANYTFRQALNEVDREVYDLNNGEENFNAQLSNKYNSNYQYHRPGLNFRIVRSNYNFLIGGSFQLTNLSGEMELQDADISRSFQNVLPALRFNYDFSSTKHLIFNYETSVQEPSIQQLQPVLDNSDPLNLYVGNAKLRPAYSQVWRLMYTTFNPAKLVNFFASVNLDYTTNAITNAQYIDEQLVRTSTPVNVENNMNFSSNFNLGFPLEKLKSRLDFSVNFSNQKTIAVLNDLQNEIYQYVMGGVARYNFTYKEVFNLDLSADLSRQLLQYQFDQPNQTFTNLTYVAQATLSFLQNFQFGANFEYLTYENKATNFNPKIPLLNLSLSKLMLRDNKGELRFSVNNMLDEAMGVSQTATINYLEQQTTNSLGRYFTISFIYSLNKQLNPMGRVPRGNAIRMRR</sequence>
<comment type="caution">
    <text evidence="3">The sequence shown here is derived from an EMBL/GenBank/DDBJ whole genome shotgun (WGS) entry which is preliminary data.</text>
</comment>
<dbReference type="Proteomes" id="UP000772618">
    <property type="component" value="Unassembled WGS sequence"/>
</dbReference>
<keyword evidence="1" id="KW-0732">Signal</keyword>
<evidence type="ECO:0000313" key="4">
    <source>
        <dbReference type="Proteomes" id="UP000772618"/>
    </source>
</evidence>
<dbReference type="Gene3D" id="2.60.40.1120">
    <property type="entry name" value="Carboxypeptidase-like, regulatory domain"/>
    <property type="match status" value="1"/>
</dbReference>
<dbReference type="SUPFAM" id="SSF49464">
    <property type="entry name" value="Carboxypeptidase regulatory domain-like"/>
    <property type="match status" value="1"/>
</dbReference>
<dbReference type="Pfam" id="PF14905">
    <property type="entry name" value="OMP_b-brl_3"/>
    <property type="match status" value="1"/>
</dbReference>
<dbReference type="InterPro" id="IPR041700">
    <property type="entry name" value="OMP_b-brl_3"/>
</dbReference>
<accession>A0ABS5VZ69</accession>
<dbReference type="Pfam" id="PF13620">
    <property type="entry name" value="CarboxypepD_reg"/>
    <property type="match status" value="1"/>
</dbReference>
<feature type="signal peptide" evidence="1">
    <location>
        <begin position="1"/>
        <end position="19"/>
    </location>
</feature>
<evidence type="ECO:0000256" key="1">
    <source>
        <dbReference type="SAM" id="SignalP"/>
    </source>
</evidence>
<organism evidence="3 4">
    <name type="scientific">Chryseosolibacter indicus</name>
    <dbReference type="NCBI Taxonomy" id="2782351"/>
    <lineage>
        <taxon>Bacteria</taxon>
        <taxon>Pseudomonadati</taxon>
        <taxon>Bacteroidota</taxon>
        <taxon>Cytophagia</taxon>
        <taxon>Cytophagales</taxon>
        <taxon>Chryseotaleaceae</taxon>
        <taxon>Chryseosolibacter</taxon>
    </lineage>
</organism>
<evidence type="ECO:0000313" key="3">
    <source>
        <dbReference type="EMBL" id="MBT1706054.1"/>
    </source>
</evidence>
<proteinExistence type="predicted"/>
<name>A0ABS5VZ69_9BACT</name>
<reference evidence="3 4" key="1">
    <citation type="submission" date="2021-05" db="EMBL/GenBank/DDBJ databases">
        <title>A Polyphasic approach of four new species of the genus Ohtaekwangia: Ohtaekwangia histidinii sp. nov., Ohtaekwangia cretensis sp. nov., Ohtaekwangia indiensis sp. nov., Ohtaekwangia reichenbachii sp. nov. from diverse environment.</title>
        <authorList>
            <person name="Octaviana S."/>
        </authorList>
    </citation>
    <scope>NUCLEOTIDE SEQUENCE [LARGE SCALE GENOMIC DNA]</scope>
    <source>
        <strain evidence="3 4">PWU20</strain>
    </source>
</reference>
<evidence type="ECO:0000259" key="2">
    <source>
        <dbReference type="Pfam" id="PF14905"/>
    </source>
</evidence>
<gene>
    <name evidence="3" type="ORF">KK060_22375</name>
</gene>